<dbReference type="GO" id="GO:0016020">
    <property type="term" value="C:membrane"/>
    <property type="evidence" value="ECO:0007669"/>
    <property type="project" value="UniProtKB-SubCell"/>
</dbReference>
<dbReference type="STRING" id="33936.AZI98_05595"/>
<accession>A0A165YG00</accession>
<dbReference type="EMBL" id="LWBR01000013">
    <property type="protein sequence ID" value="KZN97038.1"/>
    <property type="molecule type" value="Genomic_DNA"/>
</dbReference>
<dbReference type="RefSeq" id="WP_063387295.1">
    <property type="nucleotide sequence ID" value="NZ_LWBR01000013.1"/>
</dbReference>
<dbReference type="Gene3D" id="6.20.190.10">
    <property type="entry name" value="Nutrient germinant receptor protein C, domain 1"/>
    <property type="match status" value="1"/>
</dbReference>
<name>A0A165YG00_9BACI</name>
<dbReference type="InterPro" id="IPR038501">
    <property type="entry name" value="Spore_GerAC_C_sf"/>
</dbReference>
<dbReference type="Pfam" id="PF25198">
    <property type="entry name" value="Spore_GerAC_N"/>
    <property type="match status" value="1"/>
</dbReference>
<dbReference type="PANTHER" id="PTHR35789:SF1">
    <property type="entry name" value="SPORE GERMINATION PROTEIN B3"/>
    <property type="match status" value="1"/>
</dbReference>
<keyword evidence="5" id="KW-0472">Membrane</keyword>
<dbReference type="Proteomes" id="UP000076476">
    <property type="component" value="Unassembled WGS sequence"/>
</dbReference>
<keyword evidence="6" id="KW-0564">Palmitate</keyword>
<evidence type="ECO:0000256" key="5">
    <source>
        <dbReference type="ARBA" id="ARBA00023136"/>
    </source>
</evidence>
<dbReference type="AlphaFoldDB" id="A0A165YG00"/>
<dbReference type="GO" id="GO:0009847">
    <property type="term" value="P:spore germination"/>
    <property type="evidence" value="ECO:0007669"/>
    <property type="project" value="InterPro"/>
</dbReference>
<organism evidence="10 11">
    <name type="scientific">Aeribacillus pallidus</name>
    <dbReference type="NCBI Taxonomy" id="33936"/>
    <lineage>
        <taxon>Bacteria</taxon>
        <taxon>Bacillati</taxon>
        <taxon>Bacillota</taxon>
        <taxon>Bacilli</taxon>
        <taxon>Bacillales</taxon>
        <taxon>Bacillaceae</taxon>
        <taxon>Aeribacillus</taxon>
    </lineage>
</organism>
<comment type="subcellular location">
    <subcellularLocation>
        <location evidence="1">Membrane</location>
        <topology evidence="1">Lipid-anchor</topology>
    </subcellularLocation>
</comment>
<evidence type="ECO:0000256" key="2">
    <source>
        <dbReference type="ARBA" id="ARBA00007886"/>
    </source>
</evidence>
<dbReference type="InterPro" id="IPR057336">
    <property type="entry name" value="GerAC_N"/>
</dbReference>
<keyword evidence="7" id="KW-0449">Lipoprotein</keyword>
<dbReference type="InterPro" id="IPR046953">
    <property type="entry name" value="Spore_GerAC-like_C"/>
</dbReference>
<dbReference type="OrthoDB" id="9816067at2"/>
<evidence type="ECO:0000259" key="8">
    <source>
        <dbReference type="Pfam" id="PF05504"/>
    </source>
</evidence>
<dbReference type="Gene3D" id="3.30.300.210">
    <property type="entry name" value="Nutrient germinant receptor protein C, domain 3"/>
    <property type="match status" value="1"/>
</dbReference>
<keyword evidence="4" id="KW-0732">Signal</keyword>
<sequence length="400" mass="44991">MNKRLTSLLFILASIMLLAGCWDRRELNDIAIVSALGIDKVDDELLVTIQVINPGQVATVKQGGITKAPVRTLQSKARTLSEAMRKVTTFSPRAVYSSHLRMLIIGEDLAKEGMGEIIDYVVRGKEFRTDFYLSIAKNTRAENILKVLSQLETIPAHSLSSSLKLSEKSWGPIETIEINQFVNELVYKGIEPHVIGVEIIGNPEAGEKIENVEKTKADVYLKFGSVAIMRKDKLVDWLTEKESNGLHYALGKVQRAVINVPCKEKKVAIETIRTNSKIQTKVDGHQFKGTIQLHIDGSVAEVQCERMDLEKIETINLLQKKAEEKVKKDILTAIQASQKKCEVDIFGFGEALHRSHPSIWHKVKKDWHSHFKDIPVHVDVDVKLRRIGTINNSPLHEMKP</sequence>
<feature type="domain" description="Spore germination GerAC-like C-terminal" evidence="8">
    <location>
        <begin position="226"/>
        <end position="388"/>
    </location>
</feature>
<evidence type="ECO:0000256" key="3">
    <source>
        <dbReference type="ARBA" id="ARBA00022544"/>
    </source>
</evidence>
<evidence type="ECO:0000256" key="4">
    <source>
        <dbReference type="ARBA" id="ARBA00022729"/>
    </source>
</evidence>
<evidence type="ECO:0000313" key="10">
    <source>
        <dbReference type="EMBL" id="KZN97038.1"/>
    </source>
</evidence>
<proteinExistence type="inferred from homology"/>
<gene>
    <name evidence="10" type="ORF">AZI98_05595</name>
</gene>
<dbReference type="PROSITE" id="PS51257">
    <property type="entry name" value="PROKAR_LIPOPROTEIN"/>
    <property type="match status" value="1"/>
</dbReference>
<keyword evidence="3" id="KW-0309">Germination</keyword>
<evidence type="ECO:0000256" key="6">
    <source>
        <dbReference type="ARBA" id="ARBA00023139"/>
    </source>
</evidence>
<dbReference type="Pfam" id="PF05504">
    <property type="entry name" value="Spore_GerAC"/>
    <property type="match status" value="1"/>
</dbReference>
<feature type="domain" description="Spore germination protein N-terminal" evidence="9">
    <location>
        <begin position="23"/>
        <end position="194"/>
    </location>
</feature>
<dbReference type="NCBIfam" id="TIGR02887">
    <property type="entry name" value="spore_ger_x_C"/>
    <property type="match status" value="1"/>
</dbReference>
<reference evidence="10 11" key="1">
    <citation type="submission" date="2016-04" db="EMBL/GenBank/DDBJ databases">
        <title>Draft genome sequence of Aeribacillus pallidus 8m3 from petroleum reservoir.</title>
        <authorList>
            <person name="Poltaraus A.B."/>
            <person name="Nazina T.N."/>
            <person name="Tourova T.P."/>
            <person name="Malakho S.M."/>
            <person name="Korshunova A.V."/>
            <person name="Sokolova D.S."/>
        </authorList>
    </citation>
    <scope>NUCLEOTIDE SEQUENCE [LARGE SCALE GENOMIC DNA]</scope>
    <source>
        <strain evidence="10 11">8m3</strain>
    </source>
</reference>
<comment type="caution">
    <text evidence="10">The sequence shown here is derived from an EMBL/GenBank/DDBJ whole genome shotgun (WGS) entry which is preliminary data.</text>
</comment>
<evidence type="ECO:0000256" key="1">
    <source>
        <dbReference type="ARBA" id="ARBA00004635"/>
    </source>
</evidence>
<dbReference type="InterPro" id="IPR008844">
    <property type="entry name" value="Spore_GerAC-like"/>
</dbReference>
<keyword evidence="11" id="KW-1185">Reference proteome</keyword>
<evidence type="ECO:0000259" key="9">
    <source>
        <dbReference type="Pfam" id="PF25198"/>
    </source>
</evidence>
<comment type="similarity">
    <text evidence="2">Belongs to the GerABKC lipoprotein family.</text>
</comment>
<dbReference type="PANTHER" id="PTHR35789">
    <property type="entry name" value="SPORE GERMINATION PROTEIN B3"/>
    <property type="match status" value="1"/>
</dbReference>
<protein>
    <submittedName>
        <fullName evidence="10">Uncharacterized protein</fullName>
    </submittedName>
</protein>
<evidence type="ECO:0000313" key="11">
    <source>
        <dbReference type="Proteomes" id="UP000076476"/>
    </source>
</evidence>
<evidence type="ECO:0000256" key="7">
    <source>
        <dbReference type="ARBA" id="ARBA00023288"/>
    </source>
</evidence>